<feature type="transmembrane region" description="Helical" evidence="6">
    <location>
        <begin position="12"/>
        <end position="29"/>
    </location>
</feature>
<dbReference type="PIRSF" id="PIRSF000189">
    <property type="entry name" value="D-aa_oxidase"/>
    <property type="match status" value="1"/>
</dbReference>
<comment type="cofactor">
    <cofactor evidence="1">
        <name>FAD</name>
        <dbReference type="ChEBI" id="CHEBI:57692"/>
    </cofactor>
</comment>
<dbReference type="EMBL" id="JBANRG010000073">
    <property type="protein sequence ID" value="KAK7439373.1"/>
    <property type="molecule type" value="Genomic_DNA"/>
</dbReference>
<evidence type="ECO:0000256" key="4">
    <source>
        <dbReference type="ARBA" id="ARBA00022827"/>
    </source>
</evidence>
<keyword evidence="6" id="KW-1133">Transmembrane helix</keyword>
<evidence type="ECO:0000256" key="6">
    <source>
        <dbReference type="SAM" id="Phobius"/>
    </source>
</evidence>
<comment type="similarity">
    <text evidence="2">Belongs to the DAMOX/DASOX family.</text>
</comment>
<evidence type="ECO:0000256" key="1">
    <source>
        <dbReference type="ARBA" id="ARBA00001974"/>
    </source>
</evidence>
<feature type="domain" description="FAD dependent oxidoreductase" evidence="7">
    <location>
        <begin position="11"/>
        <end position="404"/>
    </location>
</feature>
<keyword evidence="6" id="KW-0812">Transmembrane</keyword>
<name>A0ABR1IVS4_9AGAR</name>
<evidence type="ECO:0000313" key="9">
    <source>
        <dbReference type="Proteomes" id="UP001498398"/>
    </source>
</evidence>
<evidence type="ECO:0000256" key="3">
    <source>
        <dbReference type="ARBA" id="ARBA00022630"/>
    </source>
</evidence>
<dbReference type="PANTHER" id="PTHR11530">
    <property type="entry name" value="D-AMINO ACID OXIDASE"/>
    <property type="match status" value="1"/>
</dbReference>
<protein>
    <recommendedName>
        <fullName evidence="7">FAD dependent oxidoreductase domain-containing protein</fullName>
    </recommendedName>
</protein>
<dbReference type="Pfam" id="PF01266">
    <property type="entry name" value="DAO"/>
    <property type="match status" value="1"/>
</dbReference>
<dbReference type="Gene3D" id="3.30.9.10">
    <property type="entry name" value="D-Amino Acid Oxidase, subunit A, domain 2"/>
    <property type="match status" value="1"/>
</dbReference>
<keyword evidence="5" id="KW-0560">Oxidoreductase</keyword>
<organism evidence="8 9">
    <name type="scientific">Marasmiellus scandens</name>
    <dbReference type="NCBI Taxonomy" id="2682957"/>
    <lineage>
        <taxon>Eukaryota</taxon>
        <taxon>Fungi</taxon>
        <taxon>Dikarya</taxon>
        <taxon>Basidiomycota</taxon>
        <taxon>Agaricomycotina</taxon>
        <taxon>Agaricomycetes</taxon>
        <taxon>Agaricomycetidae</taxon>
        <taxon>Agaricales</taxon>
        <taxon>Marasmiineae</taxon>
        <taxon>Omphalotaceae</taxon>
        <taxon>Marasmiellus</taxon>
    </lineage>
</organism>
<proteinExistence type="inferred from homology"/>
<keyword evidence="3" id="KW-0285">Flavoprotein</keyword>
<dbReference type="Proteomes" id="UP001498398">
    <property type="component" value="Unassembled WGS sequence"/>
</dbReference>
<keyword evidence="9" id="KW-1185">Reference proteome</keyword>
<gene>
    <name evidence="8" type="ORF">VKT23_017597</name>
</gene>
<dbReference type="PANTHER" id="PTHR11530:SF11">
    <property type="entry name" value="D-ASPARTATE OXIDASE"/>
    <property type="match status" value="1"/>
</dbReference>
<reference evidence="8 9" key="1">
    <citation type="submission" date="2024-01" db="EMBL/GenBank/DDBJ databases">
        <title>A draft genome for the cacao thread blight pathogen Marasmiellus scandens.</title>
        <authorList>
            <person name="Baruah I.K."/>
            <person name="Leung J."/>
            <person name="Bukari Y."/>
            <person name="Amoako-Attah I."/>
            <person name="Meinhardt L.W."/>
            <person name="Bailey B.A."/>
            <person name="Cohen S.P."/>
        </authorList>
    </citation>
    <scope>NUCLEOTIDE SEQUENCE [LARGE SCALE GENOMIC DNA]</scope>
    <source>
        <strain evidence="8 9">GH-19</strain>
    </source>
</reference>
<dbReference type="SUPFAM" id="SSF51971">
    <property type="entry name" value="Nucleotide-binding domain"/>
    <property type="match status" value="1"/>
</dbReference>
<dbReference type="Gene3D" id="3.40.50.720">
    <property type="entry name" value="NAD(P)-binding Rossmann-like Domain"/>
    <property type="match status" value="1"/>
</dbReference>
<evidence type="ECO:0000313" key="8">
    <source>
        <dbReference type="EMBL" id="KAK7439373.1"/>
    </source>
</evidence>
<evidence type="ECO:0000256" key="5">
    <source>
        <dbReference type="ARBA" id="ARBA00023002"/>
    </source>
</evidence>
<keyword evidence="4" id="KW-0274">FAD</keyword>
<evidence type="ECO:0000256" key="2">
    <source>
        <dbReference type="ARBA" id="ARBA00006730"/>
    </source>
</evidence>
<dbReference type="SUPFAM" id="SSF54373">
    <property type="entry name" value="FAD-linked reductases, C-terminal domain"/>
    <property type="match status" value="1"/>
</dbReference>
<dbReference type="InterPro" id="IPR023209">
    <property type="entry name" value="DAO"/>
</dbReference>
<keyword evidence="6" id="KW-0472">Membrane</keyword>
<accession>A0ABR1IVS4</accession>
<evidence type="ECO:0000259" key="7">
    <source>
        <dbReference type="Pfam" id="PF01266"/>
    </source>
</evidence>
<dbReference type="InterPro" id="IPR006076">
    <property type="entry name" value="FAD-dep_OxRdtase"/>
</dbReference>
<comment type="caution">
    <text evidence="8">The sequence shown here is derived from an EMBL/GenBank/DDBJ whole genome shotgun (WGS) entry which is preliminary data.</text>
</comment>
<sequence length="412" mass="45741">MSTSTSTTPKRIVVLGAGVIGLTTAVRILEEGKGKYEVTVIGATLPDDEKCIEYTSWWAGAQIVTLETDDDRYRKIQKDTFEEMWKLATAAEEGDQDTKDKQIFMKITDRRYHETKVWDESLPVEQGHPCGYMPNFHYLSDKELASIAGRTLSSVLKSSSGPLPPAQGTEFTTVTVHSLKYLQWLRDRFTKAGGRIVKSHVVHIRAVLEGLEKGVPPPDAVIICTGLGTRTLGGVEDKNMYAIRGQTVIINAPWVKEMPEMYYTTSNDELGDEAGITYIIPRADGSVIVGGTFHEDDWYPHPRPQIAKRILERAVKFYPQLAPPEVREAKEKESKEVGLEDVQGLVIENGVGLRPGRKGGIRLEMENMEWDPKDGKGVRKTPVVYNYGHSSGGFQCSWGSANVALELLESAV</sequence>